<protein>
    <recommendedName>
        <fullName evidence="3">AAA domain-containing protein</fullName>
    </recommendedName>
</protein>
<organism evidence="1 2">
    <name type="scientific">Tumebacillus lipolyticus</name>
    <dbReference type="NCBI Taxonomy" id="1280370"/>
    <lineage>
        <taxon>Bacteria</taxon>
        <taxon>Bacillati</taxon>
        <taxon>Bacillota</taxon>
        <taxon>Bacilli</taxon>
        <taxon>Bacillales</taxon>
        <taxon>Alicyclobacillaceae</taxon>
        <taxon>Tumebacillus</taxon>
    </lineage>
</organism>
<keyword evidence="2" id="KW-1185">Reference proteome</keyword>
<reference evidence="2" key="1">
    <citation type="journal article" date="2019" name="Int. J. Syst. Evol. Microbiol.">
        <title>The Global Catalogue of Microorganisms (GCM) 10K type strain sequencing project: providing services to taxonomists for standard genome sequencing and annotation.</title>
        <authorList>
            <consortium name="The Broad Institute Genomics Platform"/>
            <consortium name="The Broad Institute Genome Sequencing Center for Infectious Disease"/>
            <person name="Wu L."/>
            <person name="Ma J."/>
        </authorList>
    </citation>
    <scope>NUCLEOTIDE SEQUENCE [LARGE SCALE GENOMIC DNA]</scope>
    <source>
        <strain evidence="2">CGMCC 1.13574</strain>
    </source>
</reference>
<gene>
    <name evidence="1" type="ORF">ACFSOY_20965</name>
</gene>
<dbReference type="EMBL" id="JBHUIO010000025">
    <property type="protein sequence ID" value="MFD2172419.1"/>
    <property type="molecule type" value="Genomic_DNA"/>
</dbReference>
<comment type="caution">
    <text evidence="1">The sequence shown here is derived from an EMBL/GenBank/DDBJ whole genome shotgun (WGS) entry which is preliminary data.</text>
</comment>
<evidence type="ECO:0000313" key="1">
    <source>
        <dbReference type="EMBL" id="MFD2172419.1"/>
    </source>
</evidence>
<sequence length="310" mass="34762">MAFEPATRGPIFGRIALLGVKGAMNTYAALVFGSFLARMMGKSLAVIDSGSGRYTDKYTDLFSFDRELLGDHSPEGFIKAIGEANRSGKYGCLVIANVSDEWGFITQEKSKFGDWKTLTPRHEKFMDSIFNCSMHVIVVADARTKHDQRPMMKDGKPVMENGRPKQEVINLGVQAIQRVGTESRFDLTGLMDAYHNLSIRKTECQALPTGTVFKEPGDEVSRLLHDFFTFGSRPDDITKKRMRQFYMLMEYAEDHGVYGDRLRQLGQQVCGKPDPRFWTIPDIALVKEGIDRLTNPQAAQDVQKDAAKGS</sequence>
<dbReference type="Proteomes" id="UP001597343">
    <property type="component" value="Unassembled WGS sequence"/>
</dbReference>
<accession>A0ABW5A3P7</accession>
<evidence type="ECO:0000313" key="2">
    <source>
        <dbReference type="Proteomes" id="UP001597343"/>
    </source>
</evidence>
<name>A0ABW5A3P7_9BACL</name>
<proteinExistence type="predicted"/>
<evidence type="ECO:0008006" key="3">
    <source>
        <dbReference type="Google" id="ProtNLM"/>
    </source>
</evidence>
<dbReference type="RefSeq" id="WP_386049804.1">
    <property type="nucleotide sequence ID" value="NZ_JBHUIO010000025.1"/>
</dbReference>